<dbReference type="SUPFAM" id="SSF54631">
    <property type="entry name" value="CBS-domain pair"/>
    <property type="match status" value="1"/>
</dbReference>
<keyword evidence="1" id="KW-0129">CBS domain</keyword>
<name>A0A2V1ITB1_9BACT</name>
<protein>
    <submittedName>
        <fullName evidence="3">Nucleotidyltransferase</fullName>
    </submittedName>
</protein>
<feature type="domain" description="CBS" evidence="2">
    <location>
        <begin position="1"/>
        <end position="57"/>
    </location>
</feature>
<reference evidence="4" key="1">
    <citation type="submission" date="2018-02" db="EMBL/GenBank/DDBJ databases">
        <authorList>
            <person name="Clavel T."/>
            <person name="Strowig T."/>
        </authorList>
    </citation>
    <scope>NUCLEOTIDE SEQUENCE [LARGE SCALE GENOMIC DNA]</scope>
    <source>
        <strain evidence="4">DSM 100764</strain>
    </source>
</reference>
<dbReference type="InterPro" id="IPR046342">
    <property type="entry name" value="CBS_dom_sf"/>
</dbReference>
<evidence type="ECO:0000313" key="3">
    <source>
        <dbReference type="EMBL" id="PWB05978.1"/>
    </source>
</evidence>
<dbReference type="EMBL" id="PUBV01000041">
    <property type="protein sequence ID" value="PWB05978.1"/>
    <property type="molecule type" value="Genomic_DNA"/>
</dbReference>
<evidence type="ECO:0000256" key="1">
    <source>
        <dbReference type="PROSITE-ProRule" id="PRU00703"/>
    </source>
</evidence>
<dbReference type="PROSITE" id="PS51371">
    <property type="entry name" value="CBS"/>
    <property type="match status" value="1"/>
</dbReference>
<dbReference type="InterPro" id="IPR050486">
    <property type="entry name" value="Mannose-1P_guanyltransferase"/>
</dbReference>
<evidence type="ECO:0000259" key="2">
    <source>
        <dbReference type="PROSITE" id="PS51371"/>
    </source>
</evidence>
<dbReference type="Proteomes" id="UP000244925">
    <property type="component" value="Unassembled WGS sequence"/>
</dbReference>
<dbReference type="Pfam" id="PF00483">
    <property type="entry name" value="NTP_transferase"/>
    <property type="match status" value="1"/>
</dbReference>
<dbReference type="RefSeq" id="WP_107036922.1">
    <property type="nucleotide sequence ID" value="NZ_CAOOML010000003.1"/>
</dbReference>
<keyword evidence="3" id="KW-0808">Transferase</keyword>
<dbReference type="AlphaFoldDB" id="A0A2V1ITB1"/>
<gene>
    <name evidence="3" type="ORF">C5O25_11830</name>
</gene>
<dbReference type="InterPro" id="IPR000644">
    <property type="entry name" value="CBS_dom"/>
</dbReference>
<proteinExistence type="predicted"/>
<dbReference type="Gene3D" id="3.90.550.10">
    <property type="entry name" value="Spore Coat Polysaccharide Biosynthesis Protein SpsA, Chain A"/>
    <property type="match status" value="1"/>
</dbReference>
<accession>A0A2V1ITB1</accession>
<dbReference type="GeneID" id="93424622"/>
<dbReference type="GO" id="GO:0016740">
    <property type="term" value="F:transferase activity"/>
    <property type="evidence" value="ECO:0007669"/>
    <property type="project" value="UniProtKB-KW"/>
</dbReference>
<evidence type="ECO:0000313" key="4">
    <source>
        <dbReference type="Proteomes" id="UP000244925"/>
    </source>
</evidence>
<dbReference type="PANTHER" id="PTHR22572">
    <property type="entry name" value="SUGAR-1-PHOSPHATE GUANYL TRANSFERASE"/>
    <property type="match status" value="1"/>
</dbReference>
<keyword evidence="4" id="KW-1185">Reference proteome</keyword>
<sequence length="349" mass="38871">MQQHIITENATIIEALRRLNSLSGGVMTLAVTDSDRRMTGTLTDGDIRRGLLDGASLTDTVDTIMHRNFRAITPHNHTTDQITTIREFRSQGIRLIPRLDQNGRITDLIDTTRTRSQLPLTAIIMAGGKGERLRPATLTCPKPLLQVAGKPIIDYNTTLLRANGITDITVTVNYLAEQIEQHFSHENLGVKCIREPQPLGTIGAASLIPHRPGHHTLVMNSDLLTTISLEDMWLRHTSQQADITIAAIPYNLSVPYAILTTDNLRVTGLEEKPSYSYYANAGIYIIANHLLQTLPTDRRTDATDLISQAIADRRKVTYYPISGTWIDIGSPADYRHACELMQHHRSMNA</sequence>
<organism evidence="3 4">
    <name type="scientific">Paramuribaculum intestinale</name>
    <dbReference type="NCBI Taxonomy" id="2094151"/>
    <lineage>
        <taxon>Bacteria</taxon>
        <taxon>Pseudomonadati</taxon>
        <taxon>Bacteroidota</taxon>
        <taxon>Bacteroidia</taxon>
        <taxon>Bacteroidales</taxon>
        <taxon>Muribaculaceae</taxon>
        <taxon>Paramuribaculum</taxon>
    </lineage>
</organism>
<dbReference type="InterPro" id="IPR029044">
    <property type="entry name" value="Nucleotide-diphossugar_trans"/>
</dbReference>
<dbReference type="Gene3D" id="3.10.580.10">
    <property type="entry name" value="CBS-domain"/>
    <property type="match status" value="1"/>
</dbReference>
<dbReference type="Pfam" id="PF00571">
    <property type="entry name" value="CBS"/>
    <property type="match status" value="1"/>
</dbReference>
<dbReference type="InterPro" id="IPR005835">
    <property type="entry name" value="NTP_transferase_dom"/>
</dbReference>
<comment type="caution">
    <text evidence="3">The sequence shown here is derived from an EMBL/GenBank/DDBJ whole genome shotgun (WGS) entry which is preliminary data.</text>
</comment>
<dbReference type="SUPFAM" id="SSF53448">
    <property type="entry name" value="Nucleotide-diphospho-sugar transferases"/>
    <property type="match status" value="1"/>
</dbReference>